<reference evidence="1 2" key="1">
    <citation type="journal article" date="2021" name="BMC Genomics">
        <title>Datura genome reveals duplications of psychoactive alkaloid biosynthetic genes and high mutation rate following tissue culture.</title>
        <authorList>
            <person name="Rajewski A."/>
            <person name="Carter-House D."/>
            <person name="Stajich J."/>
            <person name="Litt A."/>
        </authorList>
    </citation>
    <scope>NUCLEOTIDE SEQUENCE [LARGE SCALE GENOMIC DNA]</scope>
    <source>
        <strain evidence="1">AR-01</strain>
    </source>
</reference>
<gene>
    <name evidence="1" type="ORF">HAX54_032782</name>
</gene>
<dbReference type="Proteomes" id="UP000823775">
    <property type="component" value="Unassembled WGS sequence"/>
</dbReference>
<sequence>MWGQMVQFTARSFSAFPGTPMVDLKIYFIMFEKTPYRDIHHTLCGEHSDARWANSEEDTHMTLSFSYLTK</sequence>
<organism evidence="1 2">
    <name type="scientific">Datura stramonium</name>
    <name type="common">Jimsonweed</name>
    <name type="synonym">Common thornapple</name>
    <dbReference type="NCBI Taxonomy" id="4076"/>
    <lineage>
        <taxon>Eukaryota</taxon>
        <taxon>Viridiplantae</taxon>
        <taxon>Streptophyta</taxon>
        <taxon>Embryophyta</taxon>
        <taxon>Tracheophyta</taxon>
        <taxon>Spermatophyta</taxon>
        <taxon>Magnoliopsida</taxon>
        <taxon>eudicotyledons</taxon>
        <taxon>Gunneridae</taxon>
        <taxon>Pentapetalae</taxon>
        <taxon>asterids</taxon>
        <taxon>lamiids</taxon>
        <taxon>Solanales</taxon>
        <taxon>Solanaceae</taxon>
        <taxon>Solanoideae</taxon>
        <taxon>Datureae</taxon>
        <taxon>Datura</taxon>
    </lineage>
</organism>
<feature type="non-terminal residue" evidence="1">
    <location>
        <position position="70"/>
    </location>
</feature>
<evidence type="ECO:0000313" key="1">
    <source>
        <dbReference type="EMBL" id="MCD9644524.1"/>
    </source>
</evidence>
<keyword evidence="2" id="KW-1185">Reference proteome</keyword>
<evidence type="ECO:0000313" key="2">
    <source>
        <dbReference type="Proteomes" id="UP000823775"/>
    </source>
</evidence>
<protein>
    <submittedName>
        <fullName evidence="1">Uncharacterized protein</fullName>
    </submittedName>
</protein>
<dbReference type="EMBL" id="JACEIK010004181">
    <property type="protein sequence ID" value="MCD9644524.1"/>
    <property type="molecule type" value="Genomic_DNA"/>
</dbReference>
<comment type="caution">
    <text evidence="1">The sequence shown here is derived from an EMBL/GenBank/DDBJ whole genome shotgun (WGS) entry which is preliminary data.</text>
</comment>
<proteinExistence type="predicted"/>
<accession>A0ABS8VCU4</accession>
<name>A0ABS8VCU4_DATST</name>